<feature type="transmembrane region" description="Helical" evidence="7">
    <location>
        <begin position="144"/>
        <end position="163"/>
    </location>
</feature>
<evidence type="ECO:0000256" key="2">
    <source>
        <dbReference type="ARBA" id="ARBA00022448"/>
    </source>
</evidence>
<feature type="region of interest" description="Disordered" evidence="8">
    <location>
        <begin position="1"/>
        <end position="31"/>
    </location>
</feature>
<dbReference type="AlphaFoldDB" id="A0A1H9XFJ2"/>
<dbReference type="GO" id="GO:0055085">
    <property type="term" value="P:transmembrane transport"/>
    <property type="evidence" value="ECO:0007669"/>
    <property type="project" value="InterPro"/>
</dbReference>
<dbReference type="PROSITE" id="PS50928">
    <property type="entry name" value="ABC_TM1"/>
    <property type="match status" value="1"/>
</dbReference>
<dbReference type="RefSeq" id="WP_143056287.1">
    <property type="nucleotide sequence ID" value="NZ_FOHB01000008.1"/>
</dbReference>
<keyword evidence="3" id="KW-1003">Cell membrane</keyword>
<dbReference type="Proteomes" id="UP000199019">
    <property type="component" value="Unassembled WGS sequence"/>
</dbReference>
<dbReference type="GO" id="GO:0005886">
    <property type="term" value="C:plasma membrane"/>
    <property type="evidence" value="ECO:0007669"/>
    <property type="project" value="UniProtKB-SubCell"/>
</dbReference>
<dbReference type="Gene3D" id="1.10.3720.10">
    <property type="entry name" value="MetI-like"/>
    <property type="match status" value="1"/>
</dbReference>
<evidence type="ECO:0000313" key="11">
    <source>
        <dbReference type="Proteomes" id="UP000199019"/>
    </source>
</evidence>
<evidence type="ECO:0000256" key="8">
    <source>
        <dbReference type="SAM" id="MobiDB-lite"/>
    </source>
</evidence>
<dbReference type="STRING" id="587636.SAMN05216199_3728"/>
<evidence type="ECO:0000256" key="1">
    <source>
        <dbReference type="ARBA" id="ARBA00004651"/>
    </source>
</evidence>
<feature type="domain" description="ABC transmembrane type-1" evidence="9">
    <location>
        <begin position="108"/>
        <end position="315"/>
    </location>
</feature>
<dbReference type="InterPro" id="IPR000515">
    <property type="entry name" value="MetI-like"/>
</dbReference>
<proteinExistence type="inferred from homology"/>
<keyword evidence="4 7" id="KW-0812">Transmembrane</keyword>
<keyword evidence="11" id="KW-1185">Reference proteome</keyword>
<keyword evidence="6 7" id="KW-0472">Membrane</keyword>
<dbReference type="SUPFAM" id="SSF161098">
    <property type="entry name" value="MetI-like"/>
    <property type="match status" value="1"/>
</dbReference>
<feature type="transmembrane region" description="Helical" evidence="7">
    <location>
        <begin position="107"/>
        <end position="132"/>
    </location>
</feature>
<feature type="transmembrane region" description="Helical" evidence="7">
    <location>
        <begin position="46"/>
        <end position="70"/>
    </location>
</feature>
<protein>
    <submittedName>
        <fullName evidence="10">Carbohydrate ABC transporter membrane protein 1, CUT1 family</fullName>
    </submittedName>
</protein>
<dbReference type="OrthoDB" id="9804439at2"/>
<evidence type="ECO:0000259" key="9">
    <source>
        <dbReference type="PROSITE" id="PS50928"/>
    </source>
</evidence>
<feature type="transmembrane region" description="Helical" evidence="7">
    <location>
        <begin position="294"/>
        <end position="316"/>
    </location>
</feature>
<dbReference type="CDD" id="cd06261">
    <property type="entry name" value="TM_PBP2"/>
    <property type="match status" value="1"/>
</dbReference>
<keyword evidence="5 7" id="KW-1133">Transmembrane helix</keyword>
<dbReference type="InterPro" id="IPR035906">
    <property type="entry name" value="MetI-like_sf"/>
</dbReference>
<organism evidence="10 11">
    <name type="scientific">Pedococcus cremeus</name>
    <dbReference type="NCBI Taxonomy" id="587636"/>
    <lineage>
        <taxon>Bacteria</taxon>
        <taxon>Bacillati</taxon>
        <taxon>Actinomycetota</taxon>
        <taxon>Actinomycetes</taxon>
        <taxon>Micrococcales</taxon>
        <taxon>Intrasporangiaceae</taxon>
        <taxon>Pedococcus</taxon>
    </lineage>
</organism>
<name>A0A1H9XFJ2_9MICO</name>
<dbReference type="PANTHER" id="PTHR43005">
    <property type="entry name" value="BLR7065 PROTEIN"/>
    <property type="match status" value="1"/>
</dbReference>
<dbReference type="Pfam" id="PF00528">
    <property type="entry name" value="BPD_transp_1"/>
    <property type="match status" value="1"/>
</dbReference>
<evidence type="ECO:0000256" key="3">
    <source>
        <dbReference type="ARBA" id="ARBA00022475"/>
    </source>
</evidence>
<evidence type="ECO:0000313" key="10">
    <source>
        <dbReference type="EMBL" id="SES44988.1"/>
    </source>
</evidence>
<accession>A0A1H9XFJ2</accession>
<reference evidence="11" key="1">
    <citation type="submission" date="2016-10" db="EMBL/GenBank/DDBJ databases">
        <authorList>
            <person name="Varghese N."/>
            <person name="Submissions S."/>
        </authorList>
    </citation>
    <scope>NUCLEOTIDE SEQUENCE [LARGE SCALE GENOMIC DNA]</scope>
    <source>
        <strain evidence="11">CGMCC 1.6963</strain>
    </source>
</reference>
<evidence type="ECO:0000256" key="5">
    <source>
        <dbReference type="ARBA" id="ARBA00022989"/>
    </source>
</evidence>
<comment type="similarity">
    <text evidence="7">Belongs to the binding-protein-dependent transport system permease family.</text>
</comment>
<dbReference type="EMBL" id="FOHB01000008">
    <property type="protein sequence ID" value="SES44988.1"/>
    <property type="molecule type" value="Genomic_DNA"/>
</dbReference>
<evidence type="ECO:0000256" key="4">
    <source>
        <dbReference type="ARBA" id="ARBA00022692"/>
    </source>
</evidence>
<gene>
    <name evidence="10" type="ORF">SAMN05216199_3728</name>
</gene>
<evidence type="ECO:0000256" key="6">
    <source>
        <dbReference type="ARBA" id="ARBA00023136"/>
    </source>
</evidence>
<keyword evidence="2 7" id="KW-0813">Transport</keyword>
<sequence length="327" mass="34860">MAPSTSPAADLAPAPGGAPAPAPGPVATTPRARRDGDVVGLGRARAVAFVAPALVLVGVFLVFPAAWTLYLGLLDYSLTGSGAQAPVFVGLGNYTSALSDPAFAKSLYLTLLFVGGSAVLGQNVLGFSLAWYFRAAQRPVRATLSVLVLLAWILPGSVVAFLWQALLDRRNGTLNALIGTTDMAWALDHPMAVIIVFNIWRGTAFSMLLYTAALSTVPRSHLEVARMAGATRWQQLRDVVLPTVKRHILTNTLLITLWTFNDFSPYLLTGGGPNRESEVLPVYIYKEAIIGGHLGYGSAISLLLLLANLVIAVVYVRLLRTREPEAA</sequence>
<comment type="subcellular location">
    <subcellularLocation>
        <location evidence="1 7">Cell membrane</location>
        <topology evidence="1 7">Multi-pass membrane protein</topology>
    </subcellularLocation>
</comment>
<evidence type="ECO:0000256" key="7">
    <source>
        <dbReference type="RuleBase" id="RU363032"/>
    </source>
</evidence>
<dbReference type="PANTHER" id="PTHR43005:SF1">
    <property type="entry name" value="SPERMIDINE_PUTRESCINE TRANSPORT SYSTEM PERMEASE PROTEIN"/>
    <property type="match status" value="1"/>
</dbReference>